<dbReference type="EMBL" id="JAOQJU010000026">
    <property type="protein sequence ID" value="MCU6687779.1"/>
    <property type="molecule type" value="Genomic_DNA"/>
</dbReference>
<dbReference type="InterPro" id="IPR036097">
    <property type="entry name" value="HisK_dim/P_sf"/>
</dbReference>
<evidence type="ECO:0000256" key="1">
    <source>
        <dbReference type="ARBA" id="ARBA00000085"/>
    </source>
</evidence>
<accession>A0ABT2RQS9</accession>
<evidence type="ECO:0000313" key="17">
    <source>
        <dbReference type="Proteomes" id="UP001652431"/>
    </source>
</evidence>
<dbReference type="CDD" id="cd00082">
    <property type="entry name" value="HisKA"/>
    <property type="match status" value="1"/>
</dbReference>
<evidence type="ECO:0000256" key="7">
    <source>
        <dbReference type="ARBA" id="ARBA00022692"/>
    </source>
</evidence>
<protein>
    <recommendedName>
        <fullName evidence="3">histidine kinase</fullName>
        <ecNumber evidence="3">2.7.13.3</ecNumber>
    </recommendedName>
</protein>
<dbReference type="SUPFAM" id="SSF47384">
    <property type="entry name" value="Homodimeric domain of signal transducing histidine kinase"/>
    <property type="match status" value="1"/>
</dbReference>
<dbReference type="CDD" id="cd00075">
    <property type="entry name" value="HATPase"/>
    <property type="match status" value="1"/>
</dbReference>
<dbReference type="Pfam" id="PF02518">
    <property type="entry name" value="HATPase_c"/>
    <property type="match status" value="1"/>
</dbReference>
<dbReference type="InterPro" id="IPR036890">
    <property type="entry name" value="HATPase_C_sf"/>
</dbReference>
<dbReference type="GO" id="GO:0016301">
    <property type="term" value="F:kinase activity"/>
    <property type="evidence" value="ECO:0007669"/>
    <property type="project" value="UniProtKB-KW"/>
</dbReference>
<evidence type="ECO:0000256" key="9">
    <source>
        <dbReference type="ARBA" id="ARBA00022777"/>
    </source>
</evidence>
<dbReference type="PANTHER" id="PTHR45528:SF1">
    <property type="entry name" value="SENSOR HISTIDINE KINASE CPXA"/>
    <property type="match status" value="1"/>
</dbReference>
<comment type="subcellular location">
    <subcellularLocation>
        <location evidence="2">Cell membrane</location>
        <topology evidence="2">Multi-pass membrane protein</topology>
    </subcellularLocation>
</comment>
<comment type="caution">
    <text evidence="16">The sequence shown here is derived from an EMBL/GenBank/DDBJ whole genome shotgun (WGS) entry which is preliminary data.</text>
</comment>
<proteinExistence type="predicted"/>
<dbReference type="InterPro" id="IPR008358">
    <property type="entry name" value="Sig_transdc_His_kin/Pase_MprB"/>
</dbReference>
<evidence type="ECO:0000256" key="8">
    <source>
        <dbReference type="ARBA" id="ARBA00022741"/>
    </source>
</evidence>
<dbReference type="InterPro" id="IPR005467">
    <property type="entry name" value="His_kinase_dom"/>
</dbReference>
<dbReference type="SMART" id="SM00387">
    <property type="entry name" value="HATPase_c"/>
    <property type="match status" value="1"/>
</dbReference>
<dbReference type="InterPro" id="IPR050398">
    <property type="entry name" value="HssS/ArlS-like"/>
</dbReference>
<evidence type="ECO:0000256" key="3">
    <source>
        <dbReference type="ARBA" id="ARBA00012438"/>
    </source>
</evidence>
<dbReference type="Proteomes" id="UP001652431">
    <property type="component" value="Unassembled WGS sequence"/>
</dbReference>
<dbReference type="InterPro" id="IPR003594">
    <property type="entry name" value="HATPase_dom"/>
</dbReference>
<comment type="catalytic activity">
    <reaction evidence="1">
        <text>ATP + protein L-histidine = ADP + protein N-phospho-L-histidine.</text>
        <dbReference type="EC" id="2.7.13.3"/>
    </reaction>
</comment>
<evidence type="ECO:0000256" key="10">
    <source>
        <dbReference type="ARBA" id="ARBA00022840"/>
    </source>
</evidence>
<sequence length="298" mass="34123">MAVWTIIAAVAAIVTILIFMAYRRQVRKTCRQLAFLKEHQTNLRLTTDFPFKELGDLADGINDILDLSSEVQKASRQSEESLKETITNLSHDIRTPLTSMDGYFQLLAQSNSEEERQHYIAVIQSRIASLKDMLEELFTYTKLQNEIYELKMEPLDFGKCVYSTVFSFYDEFQKKGIEPRIDFCEGYLLMNGNYEAVRRTLQNIIKNALEHGYTRIELELLKQDGNIVFRCFNDVQYPGEIDIGQIFTRFYKADSARTHASTGLGLSIAKGLTERMNGSISAKLEGSLFSIEIQFIAI</sequence>
<organism evidence="16 17">
    <name type="scientific">Dorea acetigenes</name>
    <dbReference type="NCBI Taxonomy" id="2981787"/>
    <lineage>
        <taxon>Bacteria</taxon>
        <taxon>Bacillati</taxon>
        <taxon>Bacillota</taxon>
        <taxon>Clostridia</taxon>
        <taxon>Lachnospirales</taxon>
        <taxon>Lachnospiraceae</taxon>
        <taxon>Dorea</taxon>
    </lineage>
</organism>
<name>A0ABT2RQS9_9FIRM</name>
<keyword evidence="9 16" id="KW-0418">Kinase</keyword>
<keyword evidence="7 14" id="KW-0812">Transmembrane</keyword>
<keyword evidence="5" id="KW-0597">Phosphoprotein</keyword>
<dbReference type="Gene3D" id="1.10.287.130">
    <property type="match status" value="1"/>
</dbReference>
<keyword evidence="11 14" id="KW-1133">Transmembrane helix</keyword>
<keyword evidence="12" id="KW-0902">Two-component regulatory system</keyword>
<keyword evidence="8" id="KW-0547">Nucleotide-binding</keyword>
<dbReference type="RefSeq" id="WP_158371605.1">
    <property type="nucleotide sequence ID" value="NZ_JAOQJU010000026.1"/>
</dbReference>
<dbReference type="PRINTS" id="PR01780">
    <property type="entry name" value="LANTIREGPROT"/>
</dbReference>
<gene>
    <name evidence="16" type="ORF">OCV99_14820</name>
</gene>
<keyword evidence="4" id="KW-1003">Cell membrane</keyword>
<evidence type="ECO:0000313" key="16">
    <source>
        <dbReference type="EMBL" id="MCU6687779.1"/>
    </source>
</evidence>
<evidence type="ECO:0000256" key="14">
    <source>
        <dbReference type="SAM" id="Phobius"/>
    </source>
</evidence>
<feature type="domain" description="Histidine kinase" evidence="15">
    <location>
        <begin position="88"/>
        <end position="298"/>
    </location>
</feature>
<keyword evidence="10" id="KW-0067">ATP-binding</keyword>
<dbReference type="SMART" id="SM00388">
    <property type="entry name" value="HisKA"/>
    <property type="match status" value="1"/>
</dbReference>
<feature type="transmembrane region" description="Helical" evidence="14">
    <location>
        <begin position="6"/>
        <end position="22"/>
    </location>
</feature>
<dbReference type="SUPFAM" id="SSF55874">
    <property type="entry name" value="ATPase domain of HSP90 chaperone/DNA topoisomerase II/histidine kinase"/>
    <property type="match status" value="1"/>
</dbReference>
<keyword evidence="13 14" id="KW-0472">Membrane</keyword>
<evidence type="ECO:0000256" key="11">
    <source>
        <dbReference type="ARBA" id="ARBA00022989"/>
    </source>
</evidence>
<keyword evidence="6" id="KW-0808">Transferase</keyword>
<evidence type="ECO:0000256" key="6">
    <source>
        <dbReference type="ARBA" id="ARBA00022679"/>
    </source>
</evidence>
<evidence type="ECO:0000256" key="4">
    <source>
        <dbReference type="ARBA" id="ARBA00022475"/>
    </source>
</evidence>
<reference evidence="16 17" key="1">
    <citation type="journal article" date="2021" name="ISME Commun">
        <title>Automated analysis of genomic sequences facilitates high-throughput and comprehensive description of bacteria.</title>
        <authorList>
            <person name="Hitch T.C.A."/>
        </authorList>
    </citation>
    <scope>NUCLEOTIDE SEQUENCE [LARGE SCALE GENOMIC DNA]</scope>
    <source>
        <strain evidence="16 17">Sanger_03</strain>
    </source>
</reference>
<dbReference type="InterPro" id="IPR003661">
    <property type="entry name" value="HisK_dim/P_dom"/>
</dbReference>
<keyword evidence="17" id="KW-1185">Reference proteome</keyword>
<dbReference type="PANTHER" id="PTHR45528">
    <property type="entry name" value="SENSOR HISTIDINE KINASE CPXA"/>
    <property type="match status" value="1"/>
</dbReference>
<evidence type="ECO:0000256" key="12">
    <source>
        <dbReference type="ARBA" id="ARBA00023012"/>
    </source>
</evidence>
<evidence type="ECO:0000259" key="15">
    <source>
        <dbReference type="PROSITE" id="PS50109"/>
    </source>
</evidence>
<dbReference type="EC" id="2.7.13.3" evidence="3"/>
<evidence type="ECO:0000256" key="2">
    <source>
        <dbReference type="ARBA" id="ARBA00004651"/>
    </source>
</evidence>
<dbReference type="Pfam" id="PF00512">
    <property type="entry name" value="HisKA"/>
    <property type="match status" value="1"/>
</dbReference>
<evidence type="ECO:0000256" key="13">
    <source>
        <dbReference type="ARBA" id="ARBA00023136"/>
    </source>
</evidence>
<dbReference type="Gene3D" id="3.30.565.10">
    <property type="entry name" value="Histidine kinase-like ATPase, C-terminal domain"/>
    <property type="match status" value="1"/>
</dbReference>
<dbReference type="PROSITE" id="PS50109">
    <property type="entry name" value="HIS_KIN"/>
    <property type="match status" value="1"/>
</dbReference>
<evidence type="ECO:0000256" key="5">
    <source>
        <dbReference type="ARBA" id="ARBA00022553"/>
    </source>
</evidence>